<dbReference type="Pfam" id="PF00067">
    <property type="entry name" value="p450"/>
    <property type="match status" value="1"/>
</dbReference>
<dbReference type="InterPro" id="IPR036396">
    <property type="entry name" value="Cyt_P450_sf"/>
</dbReference>
<keyword evidence="1 6" id="KW-0349">Heme</keyword>
<sequence length="213" mass="23871">MLASFGLLMDLTGESYGGSPPSKSSRLTGSSCSPAYAPMRRGDMVPCLRWLDWWKGRELRRFKAERGVFLRELQESETEYRKDDIIFGIILDLLIGSSDTSAETMEWALSLLLNNPQSLMTEDCTVGGCHIPRGTMLQINLWAIQNDPKIWDDPTSFRPERFEGVEGHKIGHKMMPFGSGRRSCPGEGLATRIIGLTIGSLIQCFKLEKSDHN</sequence>
<evidence type="ECO:0000256" key="1">
    <source>
        <dbReference type="ARBA" id="ARBA00022617"/>
    </source>
</evidence>
<evidence type="ECO:0000313" key="8">
    <source>
        <dbReference type="EnsemblPlants" id="AUR62013848-RA:cds"/>
    </source>
</evidence>
<dbReference type="GO" id="GO:0005506">
    <property type="term" value="F:iron ion binding"/>
    <property type="evidence" value="ECO:0007669"/>
    <property type="project" value="InterPro"/>
</dbReference>
<evidence type="ECO:0000256" key="7">
    <source>
        <dbReference type="RuleBase" id="RU000461"/>
    </source>
</evidence>
<dbReference type="Gramene" id="AUR62013848-RA">
    <property type="protein sequence ID" value="AUR62013848-RA:cds"/>
    <property type="gene ID" value="AUR62013848"/>
</dbReference>
<proteinExistence type="inferred from homology"/>
<name>A0A803LIQ1_CHEQI</name>
<evidence type="ECO:0000256" key="6">
    <source>
        <dbReference type="PIRSR" id="PIRSR602401-1"/>
    </source>
</evidence>
<dbReference type="InterPro" id="IPR050651">
    <property type="entry name" value="Plant_Cytochrome_P450_Monoox"/>
</dbReference>
<dbReference type="GO" id="GO:0020037">
    <property type="term" value="F:heme binding"/>
    <property type="evidence" value="ECO:0007669"/>
    <property type="project" value="InterPro"/>
</dbReference>
<dbReference type="Gene3D" id="1.10.630.10">
    <property type="entry name" value="Cytochrome P450"/>
    <property type="match status" value="2"/>
</dbReference>
<keyword evidence="2 6" id="KW-0479">Metal-binding</keyword>
<accession>A0A803LIQ1</accession>
<reference evidence="8" key="1">
    <citation type="journal article" date="2017" name="Nature">
        <title>The genome of Chenopodium quinoa.</title>
        <authorList>
            <person name="Jarvis D.E."/>
            <person name="Ho Y.S."/>
            <person name="Lightfoot D.J."/>
            <person name="Schmoeckel S.M."/>
            <person name="Li B."/>
            <person name="Borm T.J.A."/>
            <person name="Ohyanagi H."/>
            <person name="Mineta K."/>
            <person name="Michell C.T."/>
            <person name="Saber N."/>
            <person name="Kharbatia N.M."/>
            <person name="Rupper R.R."/>
            <person name="Sharp A.R."/>
            <person name="Dally N."/>
            <person name="Boughton B.A."/>
            <person name="Woo Y.H."/>
            <person name="Gao G."/>
            <person name="Schijlen E.G.W.M."/>
            <person name="Guo X."/>
            <person name="Momin A.A."/>
            <person name="Negrao S."/>
            <person name="Al-Babili S."/>
            <person name="Gehring C."/>
            <person name="Roessner U."/>
            <person name="Jung C."/>
            <person name="Murphy K."/>
            <person name="Arold S.T."/>
            <person name="Gojobori T."/>
            <person name="van der Linden C.G."/>
            <person name="van Loo E.N."/>
            <person name="Jellen E.N."/>
            <person name="Maughan P.J."/>
            <person name="Tester M."/>
        </authorList>
    </citation>
    <scope>NUCLEOTIDE SEQUENCE [LARGE SCALE GENOMIC DNA]</scope>
    <source>
        <strain evidence="8">cv. PI 614886</strain>
    </source>
</reference>
<reference evidence="8" key="2">
    <citation type="submission" date="2021-03" db="UniProtKB">
        <authorList>
            <consortium name="EnsemblPlants"/>
        </authorList>
    </citation>
    <scope>IDENTIFICATION</scope>
</reference>
<dbReference type="Proteomes" id="UP000596660">
    <property type="component" value="Unplaced"/>
</dbReference>
<dbReference type="PRINTS" id="PR00463">
    <property type="entry name" value="EP450I"/>
</dbReference>
<dbReference type="InterPro" id="IPR001128">
    <property type="entry name" value="Cyt_P450"/>
</dbReference>
<keyword evidence="9" id="KW-1185">Reference proteome</keyword>
<organism evidence="8 9">
    <name type="scientific">Chenopodium quinoa</name>
    <name type="common">Quinoa</name>
    <dbReference type="NCBI Taxonomy" id="63459"/>
    <lineage>
        <taxon>Eukaryota</taxon>
        <taxon>Viridiplantae</taxon>
        <taxon>Streptophyta</taxon>
        <taxon>Embryophyta</taxon>
        <taxon>Tracheophyta</taxon>
        <taxon>Spermatophyta</taxon>
        <taxon>Magnoliopsida</taxon>
        <taxon>eudicotyledons</taxon>
        <taxon>Gunneridae</taxon>
        <taxon>Pentapetalae</taxon>
        <taxon>Caryophyllales</taxon>
        <taxon>Chenopodiaceae</taxon>
        <taxon>Chenopodioideae</taxon>
        <taxon>Atripliceae</taxon>
        <taxon>Chenopodium</taxon>
    </lineage>
</organism>
<dbReference type="GO" id="GO:0004497">
    <property type="term" value="F:monooxygenase activity"/>
    <property type="evidence" value="ECO:0007669"/>
    <property type="project" value="UniProtKB-KW"/>
</dbReference>
<keyword evidence="4 6" id="KW-0408">Iron</keyword>
<feature type="binding site" description="axial binding residue" evidence="6">
    <location>
        <position position="184"/>
    </location>
    <ligand>
        <name>heme</name>
        <dbReference type="ChEBI" id="CHEBI:30413"/>
    </ligand>
    <ligandPart>
        <name>Fe</name>
        <dbReference type="ChEBI" id="CHEBI:18248"/>
    </ligandPart>
</feature>
<dbReference type="AlphaFoldDB" id="A0A803LIQ1"/>
<dbReference type="GO" id="GO:0016705">
    <property type="term" value="F:oxidoreductase activity, acting on paired donors, with incorporation or reduction of molecular oxygen"/>
    <property type="evidence" value="ECO:0007669"/>
    <property type="project" value="InterPro"/>
</dbReference>
<dbReference type="PRINTS" id="PR00385">
    <property type="entry name" value="P450"/>
</dbReference>
<dbReference type="PANTHER" id="PTHR47947:SF24">
    <property type="entry name" value="ISOFLAVONE 2'-HYDROXYLASE-LIKE"/>
    <property type="match status" value="1"/>
</dbReference>
<evidence type="ECO:0000256" key="4">
    <source>
        <dbReference type="ARBA" id="ARBA00023004"/>
    </source>
</evidence>
<dbReference type="PANTHER" id="PTHR47947">
    <property type="entry name" value="CYTOCHROME P450 82C3-RELATED"/>
    <property type="match status" value="1"/>
</dbReference>
<evidence type="ECO:0000313" key="9">
    <source>
        <dbReference type="Proteomes" id="UP000596660"/>
    </source>
</evidence>
<dbReference type="InterPro" id="IPR017972">
    <property type="entry name" value="Cyt_P450_CS"/>
</dbReference>
<dbReference type="EnsemblPlants" id="AUR62013848-RA">
    <property type="protein sequence ID" value="AUR62013848-RA:cds"/>
    <property type="gene ID" value="AUR62013848"/>
</dbReference>
<comment type="cofactor">
    <cofactor evidence="6">
        <name>heme</name>
        <dbReference type="ChEBI" id="CHEBI:30413"/>
    </cofactor>
</comment>
<dbReference type="SUPFAM" id="SSF48264">
    <property type="entry name" value="Cytochrome P450"/>
    <property type="match status" value="1"/>
</dbReference>
<keyword evidence="3 7" id="KW-0560">Oxidoreductase</keyword>
<dbReference type="PROSITE" id="PS00086">
    <property type="entry name" value="CYTOCHROME_P450"/>
    <property type="match status" value="1"/>
</dbReference>
<comment type="similarity">
    <text evidence="7">Belongs to the cytochrome P450 family.</text>
</comment>
<keyword evidence="5 7" id="KW-0503">Monooxygenase</keyword>
<protein>
    <submittedName>
        <fullName evidence="8">Uncharacterized protein</fullName>
    </submittedName>
</protein>
<evidence type="ECO:0000256" key="3">
    <source>
        <dbReference type="ARBA" id="ARBA00023002"/>
    </source>
</evidence>
<evidence type="ECO:0000256" key="5">
    <source>
        <dbReference type="ARBA" id="ARBA00023033"/>
    </source>
</evidence>
<dbReference type="InterPro" id="IPR002401">
    <property type="entry name" value="Cyt_P450_E_grp-I"/>
</dbReference>
<evidence type="ECO:0000256" key="2">
    <source>
        <dbReference type="ARBA" id="ARBA00022723"/>
    </source>
</evidence>